<dbReference type="AlphaFoldDB" id="C8P7B9"/>
<sequence>MMGTDGTTDTKMVLEQMIEARAVTVSGSRVATVIPPGFTKSIGVPIEDPAVKSGRIRVVTR</sequence>
<accession>C8P7B9</accession>
<dbReference type="HOGENOM" id="CLU_2916623_0_0_9"/>
<evidence type="ECO:0000313" key="2">
    <source>
        <dbReference type="Proteomes" id="UP000003675"/>
    </source>
</evidence>
<gene>
    <name evidence="1" type="ORF">HMPREF0494_1213</name>
</gene>
<dbReference type="eggNOG" id="ENOG5030BJR">
    <property type="taxonomic scope" value="Bacteria"/>
</dbReference>
<reference evidence="1 2" key="1">
    <citation type="submission" date="2009-09" db="EMBL/GenBank/DDBJ databases">
        <authorList>
            <person name="Qin X."/>
            <person name="Bachman B."/>
            <person name="Battles P."/>
            <person name="Bell A."/>
            <person name="Bess C."/>
            <person name="Bickham C."/>
            <person name="Chaboub L."/>
            <person name="Chen D."/>
            <person name="Coyle M."/>
            <person name="Deiros D.R."/>
            <person name="Dinh H."/>
            <person name="Forbes L."/>
            <person name="Fowler G."/>
            <person name="Francisco L."/>
            <person name="Fu Q."/>
            <person name="Gubbala S."/>
            <person name="Hale W."/>
            <person name="Han Y."/>
            <person name="Hemphill L."/>
            <person name="Highlander S.K."/>
            <person name="Hirani K."/>
            <person name="Hogues M."/>
            <person name="Jackson L."/>
            <person name="Jakkamsetti A."/>
            <person name="Javaid M."/>
            <person name="Jiang H."/>
            <person name="Korchina V."/>
            <person name="Kovar C."/>
            <person name="Lara F."/>
            <person name="Lee S."/>
            <person name="Mata R."/>
            <person name="Mathew T."/>
            <person name="Moen C."/>
            <person name="Morales K."/>
            <person name="Munidasa M."/>
            <person name="Nazareth L."/>
            <person name="Ngo R."/>
            <person name="Nguyen L."/>
            <person name="Okwuonu G."/>
            <person name="Ongeri F."/>
            <person name="Patil S."/>
            <person name="Petrosino J."/>
            <person name="Pham C."/>
            <person name="Pham P."/>
            <person name="Pu L.-L."/>
            <person name="Puazo M."/>
            <person name="Raj R."/>
            <person name="Reid J."/>
            <person name="Rouhana J."/>
            <person name="Saada N."/>
            <person name="Shang Y."/>
            <person name="Simmons D."/>
            <person name="Thornton R."/>
            <person name="Warren J."/>
            <person name="Weissenberger G."/>
            <person name="Zhang J."/>
            <person name="Zhang L."/>
            <person name="Zhou C."/>
            <person name="Zhu D."/>
            <person name="Muzny D."/>
            <person name="Worley K."/>
            <person name="Gibbs R."/>
        </authorList>
    </citation>
    <scope>NUCLEOTIDE SEQUENCE [LARGE SCALE GENOMIC DNA]</scope>
    <source>
        <strain evidence="1 2">DSM 16041</strain>
    </source>
</reference>
<comment type="caution">
    <text evidence="1">The sequence shown here is derived from an EMBL/GenBank/DDBJ whole genome shotgun (WGS) entry which is preliminary data.</text>
</comment>
<proteinExistence type="predicted"/>
<name>C8P7B9_9LACO</name>
<evidence type="ECO:0000313" key="1">
    <source>
        <dbReference type="EMBL" id="EEW53605.1"/>
    </source>
</evidence>
<dbReference type="EMBL" id="ACLL01000032">
    <property type="protein sequence ID" value="EEW53605.1"/>
    <property type="molecule type" value="Genomic_DNA"/>
</dbReference>
<dbReference type="STRING" id="525309.HMPREF0494_1213"/>
<organism evidence="1 2">
    <name type="scientific">Limosilactobacillus antri DSM 16041</name>
    <dbReference type="NCBI Taxonomy" id="525309"/>
    <lineage>
        <taxon>Bacteria</taxon>
        <taxon>Bacillati</taxon>
        <taxon>Bacillota</taxon>
        <taxon>Bacilli</taxon>
        <taxon>Lactobacillales</taxon>
        <taxon>Lactobacillaceae</taxon>
        <taxon>Limosilactobacillus</taxon>
    </lineage>
</organism>
<dbReference type="Proteomes" id="UP000003675">
    <property type="component" value="Unassembled WGS sequence"/>
</dbReference>
<protein>
    <submittedName>
        <fullName evidence="1">Uncharacterized protein</fullName>
    </submittedName>
</protein>